<dbReference type="Gene3D" id="3.40.1190.20">
    <property type="match status" value="1"/>
</dbReference>
<comment type="subunit">
    <text evidence="11">Homodimer.</text>
</comment>
<keyword evidence="5 11" id="KW-0547">Nucleotide-binding</keyword>
<dbReference type="GO" id="GO:0097171">
    <property type="term" value="P:ADP-L-glycero-beta-D-manno-heptose biosynthetic process"/>
    <property type="evidence" value="ECO:0007669"/>
    <property type="project" value="UniProtKB-UniPathway"/>
</dbReference>
<feature type="active site" evidence="11">
    <location>
        <position position="289"/>
    </location>
</feature>
<dbReference type="Proteomes" id="UP000030652">
    <property type="component" value="Unassembled WGS sequence"/>
</dbReference>
<evidence type="ECO:0000256" key="10">
    <source>
        <dbReference type="ARBA" id="ARBA00047428"/>
    </source>
</evidence>
<proteinExistence type="inferred from homology"/>
<dbReference type="PANTHER" id="PTHR46969">
    <property type="entry name" value="BIFUNCTIONAL PROTEIN HLDE"/>
    <property type="match status" value="1"/>
</dbReference>
<feature type="domain" description="Cytidyltransferase-like" evidence="13">
    <location>
        <begin position="370"/>
        <end position="476"/>
    </location>
</feature>
<dbReference type="InterPro" id="IPR004821">
    <property type="entry name" value="Cyt_trans-like"/>
</dbReference>
<dbReference type="InterPro" id="IPR014729">
    <property type="entry name" value="Rossmann-like_a/b/a_fold"/>
</dbReference>
<dbReference type="PATRIC" id="fig|237368.3.peg.2992"/>
<dbReference type="InterPro" id="IPR023030">
    <property type="entry name" value="Bifunc_HldE"/>
</dbReference>
<dbReference type="HAMAP" id="MF_01603">
    <property type="entry name" value="HldE"/>
    <property type="match status" value="1"/>
</dbReference>
<comment type="pathway">
    <text evidence="11">Nucleotide-sugar biosynthesis; ADP-L-glycero-beta-D-manno-heptose biosynthesis; ADP-L-glycero-beta-D-manno-heptose from D-glycero-beta-D-manno-heptose 7-phosphate: step 3/4.</text>
</comment>
<keyword evidence="8 11" id="KW-0511">Multifunctional enzyme</keyword>
<dbReference type="PANTHER" id="PTHR46969:SF1">
    <property type="entry name" value="BIFUNCTIONAL PROTEIN HLDE"/>
    <property type="match status" value="1"/>
</dbReference>
<evidence type="ECO:0000259" key="12">
    <source>
        <dbReference type="Pfam" id="PF00294"/>
    </source>
</evidence>
<dbReference type="EC" id="2.7.1.167" evidence="11"/>
<evidence type="ECO:0000256" key="3">
    <source>
        <dbReference type="ARBA" id="ARBA00022679"/>
    </source>
</evidence>
<comment type="catalytic activity">
    <reaction evidence="11">
        <text>D-glycero-beta-D-manno-heptose 7-phosphate + ATP = D-glycero-beta-D-manno-heptose 1,7-bisphosphate + ADP + H(+)</text>
        <dbReference type="Rhea" id="RHEA:27473"/>
        <dbReference type="ChEBI" id="CHEBI:15378"/>
        <dbReference type="ChEBI" id="CHEBI:30616"/>
        <dbReference type="ChEBI" id="CHEBI:60204"/>
        <dbReference type="ChEBI" id="CHEBI:60208"/>
        <dbReference type="ChEBI" id="CHEBI:456216"/>
        <dbReference type="EC" id="2.7.1.167"/>
    </reaction>
</comment>
<dbReference type="NCBIfam" id="TIGR02199">
    <property type="entry name" value="rfaE_dom_II"/>
    <property type="match status" value="1"/>
</dbReference>
<dbReference type="GO" id="GO:0016773">
    <property type="term" value="F:phosphotransferase activity, alcohol group as acceptor"/>
    <property type="evidence" value="ECO:0007669"/>
    <property type="project" value="InterPro"/>
</dbReference>
<dbReference type="CDD" id="cd01172">
    <property type="entry name" value="RfaE_like"/>
    <property type="match status" value="1"/>
</dbReference>
<dbReference type="GO" id="GO:0033785">
    <property type="term" value="F:heptose 7-phosphate kinase activity"/>
    <property type="evidence" value="ECO:0007669"/>
    <property type="project" value="UniProtKB-UniRule"/>
</dbReference>
<comment type="function">
    <text evidence="2 11">Catalyzes the ADP transfer from ATP to D-glycero-beta-D-manno-heptose 1-phosphate, yielding ADP-D-glycero-beta-D-manno-heptose.</text>
</comment>
<dbReference type="Gene3D" id="3.40.50.620">
    <property type="entry name" value="HUPs"/>
    <property type="match status" value="1"/>
</dbReference>
<keyword evidence="6 11" id="KW-0418">Kinase</keyword>
<feature type="region of interest" description="Ribokinase" evidence="11">
    <location>
        <begin position="1"/>
        <end position="339"/>
    </location>
</feature>
<comment type="caution">
    <text evidence="14">The sequence shown here is derived from an EMBL/GenBank/DDBJ whole genome shotgun (WGS) entry which is preliminary data.</text>
</comment>
<reference evidence="14 15" key="1">
    <citation type="submission" date="2014-10" db="EMBL/GenBank/DDBJ databases">
        <title>Draft genome of anammox bacterium scalindua brodae, obtained using differential coverage binning of sequence data from two enrichment reactors.</title>
        <authorList>
            <person name="Speth D.R."/>
            <person name="Russ L."/>
            <person name="Kartal B."/>
            <person name="Op den Camp H.J."/>
            <person name="Dutilh B.E."/>
            <person name="Jetten M.S."/>
        </authorList>
    </citation>
    <scope>NUCLEOTIDE SEQUENCE [LARGE SCALE GENOMIC DNA]</scope>
    <source>
        <strain evidence="14">RU1</strain>
    </source>
</reference>
<accession>A0A0B0ELH5</accession>
<dbReference type="InterPro" id="IPR011914">
    <property type="entry name" value="RfaE_dom_II"/>
</dbReference>
<keyword evidence="9 11" id="KW-0119">Carbohydrate metabolism</keyword>
<evidence type="ECO:0000256" key="8">
    <source>
        <dbReference type="ARBA" id="ARBA00023268"/>
    </source>
</evidence>
<name>A0A0B0ELH5_9BACT</name>
<keyword evidence="4 11" id="KW-0548">Nucleotidyltransferase</keyword>
<sequence>MLDKAELRSHNLVHILSNIGSPDILLIGDFMLDKYVWGEVKRISQEAPIPVLNVTSEEIRPGGAGSVANNLAQLGANVCCYGVIGNDDEGRRLLNNLNGIGVETDGIVQASDRPTTVKVRMMGHLQSAGKGIQQLLRIDYEKVDDIEDEIQDEIISKIESKVQHVDIILISDMNKGVLSCRILETVIRLGKDNNVPVIVDPRLSNDYTIYKGATAITPNRFETKLATGIKITDVNSMRSAGKKLLEESLFEYVIITADKDGMFLYRNDGSCDLIPTVPKDVYDVSGAGDMVLSVFGFVVGSKSSFEDAAMIANIAAGIEVGKIGAVPISKSEILSELMGGSNPLYTKIKVLDELEKILNDRRGRNERIVFTNGCFDILHVGHIEYLKFSRQQGDVLVIGLNTDRSVREQKGEQRPFVSEDERARLISALEDVSYVILFDELTPDKLIKRLKPDVLVKGEDWKEKGVVGREFVESYGGKVILAPFVKNASTTDIVTRIIERNNNLR</sequence>
<evidence type="ECO:0000313" key="15">
    <source>
        <dbReference type="Proteomes" id="UP000030652"/>
    </source>
</evidence>
<dbReference type="eggNOG" id="COG2870">
    <property type="taxonomic scope" value="Bacteria"/>
</dbReference>
<dbReference type="EMBL" id="JRYO01000193">
    <property type="protein sequence ID" value="KHE91555.1"/>
    <property type="molecule type" value="Genomic_DNA"/>
</dbReference>
<dbReference type="Pfam" id="PF01467">
    <property type="entry name" value="CTP_transf_like"/>
    <property type="match status" value="1"/>
</dbReference>
<evidence type="ECO:0000313" key="14">
    <source>
        <dbReference type="EMBL" id="KHE91555.1"/>
    </source>
</evidence>
<comment type="similarity">
    <text evidence="11">In the C-terminal section; belongs to the cytidylyltransferase family.</text>
</comment>
<dbReference type="NCBIfam" id="TIGR00125">
    <property type="entry name" value="cyt_tran_rel"/>
    <property type="match status" value="1"/>
</dbReference>
<feature type="region of interest" description="Cytidylyltransferase" evidence="11">
    <location>
        <begin position="370"/>
        <end position="505"/>
    </location>
</feature>
<evidence type="ECO:0000256" key="6">
    <source>
        <dbReference type="ARBA" id="ARBA00022777"/>
    </source>
</evidence>
<dbReference type="Pfam" id="PF00294">
    <property type="entry name" value="PfkB"/>
    <property type="match status" value="1"/>
</dbReference>
<dbReference type="eggNOG" id="COG0615">
    <property type="taxonomic scope" value="Bacteria"/>
</dbReference>
<evidence type="ECO:0000256" key="11">
    <source>
        <dbReference type="HAMAP-Rule" id="MF_01603"/>
    </source>
</evidence>
<organism evidence="14 15">
    <name type="scientific">Candidatus Scalindua brodae</name>
    <dbReference type="NCBI Taxonomy" id="237368"/>
    <lineage>
        <taxon>Bacteria</taxon>
        <taxon>Pseudomonadati</taxon>
        <taxon>Planctomycetota</taxon>
        <taxon>Candidatus Brocadiia</taxon>
        <taxon>Candidatus Brocadiales</taxon>
        <taxon>Candidatus Scalinduaceae</taxon>
        <taxon>Candidatus Scalindua</taxon>
    </lineage>
</organism>
<evidence type="ECO:0000256" key="5">
    <source>
        <dbReference type="ARBA" id="ARBA00022741"/>
    </source>
</evidence>
<dbReference type="SUPFAM" id="SSF52374">
    <property type="entry name" value="Nucleotidylyl transferase"/>
    <property type="match status" value="1"/>
</dbReference>
<feature type="binding site" evidence="11">
    <location>
        <begin position="219"/>
        <end position="222"/>
    </location>
    <ligand>
        <name>ATP</name>
        <dbReference type="ChEBI" id="CHEBI:30616"/>
    </ligand>
</feature>
<evidence type="ECO:0000256" key="1">
    <source>
        <dbReference type="ARBA" id="ARBA00002319"/>
    </source>
</evidence>
<evidence type="ECO:0000256" key="4">
    <source>
        <dbReference type="ARBA" id="ARBA00022695"/>
    </source>
</evidence>
<dbReference type="SUPFAM" id="SSF53613">
    <property type="entry name" value="Ribokinase-like"/>
    <property type="match status" value="1"/>
</dbReference>
<gene>
    <name evidence="11" type="primary">hldE</name>
    <name evidence="14" type="ORF">SCABRO_02765</name>
</gene>
<dbReference type="GO" id="GO:0033786">
    <property type="term" value="F:heptose-1-phosphate adenylyltransferase activity"/>
    <property type="evidence" value="ECO:0007669"/>
    <property type="project" value="UniProtKB-UniRule"/>
</dbReference>
<dbReference type="GO" id="GO:0005524">
    <property type="term" value="F:ATP binding"/>
    <property type="evidence" value="ECO:0007669"/>
    <property type="project" value="UniProtKB-UniRule"/>
</dbReference>
<comment type="similarity">
    <text evidence="11">In the N-terminal section; belongs to the carbohydrate kinase PfkB family.</text>
</comment>
<keyword evidence="7 11" id="KW-0067">ATP-binding</keyword>
<evidence type="ECO:0000259" key="13">
    <source>
        <dbReference type="Pfam" id="PF01467"/>
    </source>
</evidence>
<dbReference type="InterPro" id="IPR029056">
    <property type="entry name" value="Ribokinase-like"/>
</dbReference>
<comment type="pathway">
    <text evidence="11">Nucleotide-sugar biosynthesis; ADP-L-glycero-beta-D-manno-heptose biosynthesis; ADP-L-glycero-beta-D-manno-heptose from D-glycero-beta-D-manno-heptose 7-phosphate: step 1/4.</text>
</comment>
<dbReference type="InterPro" id="IPR011611">
    <property type="entry name" value="PfkB_dom"/>
</dbReference>
<dbReference type="EC" id="2.7.7.70" evidence="11"/>
<dbReference type="InterPro" id="IPR011913">
    <property type="entry name" value="RfaE_dom_I"/>
</dbReference>
<evidence type="ECO:0000256" key="9">
    <source>
        <dbReference type="ARBA" id="ARBA00023277"/>
    </source>
</evidence>
<dbReference type="AlphaFoldDB" id="A0A0B0ELH5"/>
<evidence type="ECO:0000256" key="2">
    <source>
        <dbReference type="ARBA" id="ARBA00003753"/>
    </source>
</evidence>
<dbReference type="UniPathway" id="UPA00356">
    <property type="reaction ID" value="UER00437"/>
</dbReference>
<dbReference type="GO" id="GO:0005829">
    <property type="term" value="C:cytosol"/>
    <property type="evidence" value="ECO:0007669"/>
    <property type="project" value="TreeGrafter"/>
</dbReference>
<protein>
    <recommendedName>
        <fullName evidence="11">Bifunctional protein HldE</fullName>
    </recommendedName>
    <domain>
        <recommendedName>
            <fullName evidence="11">D-beta-D-heptose 7-phosphate kinase</fullName>
            <ecNumber evidence="11">2.7.1.167</ecNumber>
        </recommendedName>
        <alternativeName>
            <fullName evidence="11">D-beta-D-heptose 7-phosphotransferase</fullName>
        </alternativeName>
        <alternativeName>
            <fullName evidence="11">D-glycero-beta-D-manno-heptose-7-phosphate kinase</fullName>
        </alternativeName>
    </domain>
    <domain>
        <recommendedName>
            <fullName evidence="11">D-beta-D-heptose 1-phosphate adenylyltransferase</fullName>
            <ecNumber evidence="11">2.7.7.70</ecNumber>
        </recommendedName>
        <alternativeName>
            <fullName evidence="11">D-glycero-beta-D-manno-heptose 1-phosphate adenylyltransferase</fullName>
        </alternativeName>
    </domain>
</protein>
<comment type="function">
    <text evidence="1 11">Catalyzes the phosphorylation of D-glycero-D-manno-heptose 7-phosphate at the C-1 position to selectively form D-glycero-beta-D-manno-heptose-1,7-bisphosphate.</text>
</comment>
<evidence type="ECO:0000256" key="7">
    <source>
        <dbReference type="ARBA" id="ARBA00022840"/>
    </source>
</evidence>
<keyword evidence="3 11" id="KW-0808">Transferase</keyword>
<feature type="domain" description="Carbohydrate kinase PfkB" evidence="12">
    <location>
        <begin position="24"/>
        <end position="326"/>
    </location>
</feature>
<comment type="catalytic activity">
    <reaction evidence="10 11">
        <text>D-glycero-beta-D-manno-heptose 1-phosphate + ATP + H(+) = ADP-D-glycero-beta-D-manno-heptose + diphosphate</text>
        <dbReference type="Rhea" id="RHEA:27465"/>
        <dbReference type="ChEBI" id="CHEBI:15378"/>
        <dbReference type="ChEBI" id="CHEBI:30616"/>
        <dbReference type="ChEBI" id="CHEBI:33019"/>
        <dbReference type="ChEBI" id="CHEBI:59967"/>
        <dbReference type="ChEBI" id="CHEBI:61593"/>
        <dbReference type="EC" id="2.7.7.70"/>
    </reaction>
</comment>